<comment type="similarity">
    <text evidence="2 8">Belongs to the PhoU family.</text>
</comment>
<evidence type="ECO:0000259" key="9">
    <source>
        <dbReference type="Pfam" id="PF01895"/>
    </source>
</evidence>
<dbReference type="PANTHER" id="PTHR42930">
    <property type="entry name" value="PHOSPHATE-SPECIFIC TRANSPORT SYSTEM ACCESSORY PROTEIN PHOU"/>
    <property type="match status" value="1"/>
</dbReference>
<dbReference type="Gene3D" id="1.20.58.220">
    <property type="entry name" value="Phosphate transport system protein phou homolog 2, domain 2"/>
    <property type="match status" value="1"/>
</dbReference>
<dbReference type="Proteomes" id="UP000000442">
    <property type="component" value="Chromosome"/>
</dbReference>
<evidence type="ECO:0000256" key="7">
    <source>
        <dbReference type="ARBA" id="ARBA00056181"/>
    </source>
</evidence>
<evidence type="ECO:0000256" key="4">
    <source>
        <dbReference type="ARBA" id="ARBA00022448"/>
    </source>
</evidence>
<dbReference type="GO" id="GO:0006817">
    <property type="term" value="P:phosphate ion transport"/>
    <property type="evidence" value="ECO:0007669"/>
    <property type="project" value="UniProtKB-KW"/>
</dbReference>
<keyword evidence="5 8" id="KW-0963">Cytoplasm</keyword>
<comment type="function">
    <text evidence="7 8">Plays a role in the regulation of phosphate uptake.</text>
</comment>
<feature type="domain" description="PhoU" evidence="9">
    <location>
        <begin position="122"/>
        <end position="204"/>
    </location>
</feature>
<accession>C0QFH0</accession>
<dbReference type="GO" id="GO:0030643">
    <property type="term" value="P:intracellular phosphate ion homeostasis"/>
    <property type="evidence" value="ECO:0007669"/>
    <property type="project" value="InterPro"/>
</dbReference>
<evidence type="ECO:0000256" key="6">
    <source>
        <dbReference type="ARBA" id="ARBA00022592"/>
    </source>
</evidence>
<dbReference type="AlphaFoldDB" id="C0QFH0"/>
<proteinExistence type="inferred from homology"/>
<keyword evidence="4 8" id="KW-0813">Transport</keyword>
<evidence type="ECO:0000256" key="5">
    <source>
        <dbReference type="ARBA" id="ARBA00022490"/>
    </source>
</evidence>
<dbReference type="STRING" id="177437.HRM2_02440"/>
<dbReference type="eggNOG" id="COG0704">
    <property type="taxonomic scope" value="Bacteria"/>
</dbReference>
<dbReference type="SUPFAM" id="SSF109755">
    <property type="entry name" value="PhoU-like"/>
    <property type="match status" value="1"/>
</dbReference>
<name>C0QFH0_DESAH</name>
<evidence type="ECO:0000256" key="3">
    <source>
        <dbReference type="ARBA" id="ARBA00011738"/>
    </source>
</evidence>
<keyword evidence="11" id="KW-1185">Reference proteome</keyword>
<dbReference type="GO" id="GO:0005737">
    <property type="term" value="C:cytoplasm"/>
    <property type="evidence" value="ECO:0007669"/>
    <property type="project" value="UniProtKB-SubCell"/>
</dbReference>
<dbReference type="InterPro" id="IPR028366">
    <property type="entry name" value="PhoU"/>
</dbReference>
<evidence type="ECO:0000256" key="2">
    <source>
        <dbReference type="ARBA" id="ARBA00008107"/>
    </source>
</evidence>
<reference evidence="10 11" key="1">
    <citation type="journal article" date="2009" name="Environ. Microbiol.">
        <title>Genome sequence of Desulfobacterium autotrophicum HRM2, a marine sulfate reducer oxidizing organic carbon completely to carbon dioxide.</title>
        <authorList>
            <person name="Strittmatter A.W."/>
            <person name="Liesegang H."/>
            <person name="Rabus R."/>
            <person name="Decker I."/>
            <person name="Amann J."/>
            <person name="Andres S."/>
            <person name="Henne A."/>
            <person name="Fricke W.F."/>
            <person name="Martinez-Arias R."/>
            <person name="Bartels D."/>
            <person name="Goesmann A."/>
            <person name="Krause L."/>
            <person name="Puehler A."/>
            <person name="Klenk H.P."/>
            <person name="Richter M."/>
            <person name="Schuler M."/>
            <person name="Gloeckner F.O."/>
            <person name="Meyerdierks A."/>
            <person name="Gottschalk G."/>
            <person name="Amann R."/>
        </authorList>
    </citation>
    <scope>NUCLEOTIDE SEQUENCE [LARGE SCALE GENOMIC DNA]</scope>
    <source>
        <strain evidence="11">ATCC 43914 / DSM 3382 / HRM2</strain>
    </source>
</reference>
<dbReference type="InterPro" id="IPR038078">
    <property type="entry name" value="PhoU-like_sf"/>
</dbReference>
<sequence length="217" mass="24267">MAGNLQKEIEKIKREILSLGAMVEDRFKKAVHAVRTSDTALAREIIASDIEIDELEVEVEEECLKILALYQPVAIDLRFLIAVVKINNDLERVADLAANIAQRIKTVSGATPGPFRYDYSPMAEKTGLMLKMSLDALVEMDSDMADEVILMDNEVNAMRNRAYEAMKTAIQKAPDQVGQTINLYLISRHLERIGDHATNIAEEVIHLIQGKIVRHGV</sequence>
<dbReference type="PIRSF" id="PIRSF003107">
    <property type="entry name" value="PhoU"/>
    <property type="match status" value="1"/>
</dbReference>
<gene>
    <name evidence="10" type="primary">phoU2</name>
    <name evidence="10" type="ordered locus">HRM2_02440</name>
</gene>
<evidence type="ECO:0000313" key="11">
    <source>
        <dbReference type="Proteomes" id="UP000000442"/>
    </source>
</evidence>
<dbReference type="GO" id="GO:0045936">
    <property type="term" value="P:negative regulation of phosphate metabolic process"/>
    <property type="evidence" value="ECO:0007669"/>
    <property type="project" value="InterPro"/>
</dbReference>
<comment type="subunit">
    <text evidence="3 8">Homodimer.</text>
</comment>
<dbReference type="KEGG" id="dat:HRM2_02440"/>
<dbReference type="RefSeq" id="WP_012662615.1">
    <property type="nucleotide sequence ID" value="NC_012108.1"/>
</dbReference>
<dbReference type="FunFam" id="1.20.58.220:FF:000004">
    <property type="entry name" value="Phosphate-specific transport system accessory protein PhoU"/>
    <property type="match status" value="1"/>
</dbReference>
<evidence type="ECO:0000313" key="10">
    <source>
        <dbReference type="EMBL" id="ACN13366.1"/>
    </source>
</evidence>
<protein>
    <recommendedName>
        <fullName evidence="8">Phosphate-specific transport system accessory protein PhoU</fullName>
    </recommendedName>
</protein>
<evidence type="ECO:0000256" key="8">
    <source>
        <dbReference type="PIRNR" id="PIRNR003107"/>
    </source>
</evidence>
<organism evidence="10 11">
    <name type="scientific">Desulforapulum autotrophicum (strain ATCC 43914 / DSM 3382 / VKM B-1955 / HRM2)</name>
    <name type="common">Desulfobacterium autotrophicum</name>
    <dbReference type="NCBI Taxonomy" id="177437"/>
    <lineage>
        <taxon>Bacteria</taxon>
        <taxon>Pseudomonadati</taxon>
        <taxon>Thermodesulfobacteriota</taxon>
        <taxon>Desulfobacteria</taxon>
        <taxon>Desulfobacterales</taxon>
        <taxon>Desulfobacteraceae</taxon>
        <taxon>Desulforapulum</taxon>
    </lineage>
</organism>
<dbReference type="Pfam" id="PF01895">
    <property type="entry name" value="PhoU"/>
    <property type="match status" value="2"/>
</dbReference>
<dbReference type="HOGENOM" id="CLU_078518_3_0_7"/>
<dbReference type="NCBIfam" id="TIGR02135">
    <property type="entry name" value="phoU_full"/>
    <property type="match status" value="1"/>
</dbReference>
<dbReference type="EMBL" id="CP001087">
    <property type="protein sequence ID" value="ACN13366.1"/>
    <property type="molecule type" value="Genomic_DNA"/>
</dbReference>
<dbReference type="InterPro" id="IPR026022">
    <property type="entry name" value="PhoU_dom"/>
</dbReference>
<dbReference type="PANTHER" id="PTHR42930:SF3">
    <property type="entry name" value="PHOSPHATE-SPECIFIC TRANSPORT SYSTEM ACCESSORY PROTEIN PHOU"/>
    <property type="match status" value="1"/>
</dbReference>
<feature type="domain" description="PhoU" evidence="9">
    <location>
        <begin position="16"/>
        <end position="104"/>
    </location>
</feature>
<dbReference type="OrthoDB" id="9814256at2"/>
<keyword evidence="6 8" id="KW-0592">Phosphate transport</keyword>
<evidence type="ECO:0000256" key="1">
    <source>
        <dbReference type="ARBA" id="ARBA00004496"/>
    </source>
</evidence>
<comment type="subcellular location">
    <subcellularLocation>
        <location evidence="1 8">Cytoplasm</location>
    </subcellularLocation>
</comment>